<gene>
    <name evidence="2" type="primary">CSON011757</name>
</gene>
<name>A0A336KKZ3_CULSO</name>
<organism evidence="2">
    <name type="scientific">Culicoides sonorensis</name>
    <name type="common">Biting midge</name>
    <dbReference type="NCBI Taxonomy" id="179676"/>
    <lineage>
        <taxon>Eukaryota</taxon>
        <taxon>Metazoa</taxon>
        <taxon>Ecdysozoa</taxon>
        <taxon>Arthropoda</taxon>
        <taxon>Hexapoda</taxon>
        <taxon>Insecta</taxon>
        <taxon>Pterygota</taxon>
        <taxon>Neoptera</taxon>
        <taxon>Endopterygota</taxon>
        <taxon>Diptera</taxon>
        <taxon>Nematocera</taxon>
        <taxon>Chironomoidea</taxon>
        <taxon>Ceratopogonidae</taxon>
        <taxon>Ceratopogoninae</taxon>
        <taxon>Culicoides</taxon>
        <taxon>Monoculicoides</taxon>
    </lineage>
</organism>
<feature type="region of interest" description="Disordered" evidence="1">
    <location>
        <begin position="84"/>
        <end position="170"/>
    </location>
</feature>
<feature type="compositionally biased region" description="Low complexity" evidence="1">
    <location>
        <begin position="94"/>
        <end position="128"/>
    </location>
</feature>
<protein>
    <submittedName>
        <fullName evidence="2">CSON011757 protein</fullName>
    </submittedName>
</protein>
<dbReference type="EMBL" id="UFQT01000524">
    <property type="protein sequence ID" value="SSX24951.1"/>
    <property type="molecule type" value="Genomic_DNA"/>
</dbReference>
<feature type="compositionally biased region" description="Low complexity" evidence="1">
    <location>
        <begin position="197"/>
        <end position="229"/>
    </location>
</feature>
<feature type="compositionally biased region" description="Low complexity" evidence="1">
    <location>
        <begin position="140"/>
        <end position="170"/>
    </location>
</feature>
<feature type="region of interest" description="Disordered" evidence="1">
    <location>
        <begin position="193"/>
        <end position="239"/>
    </location>
</feature>
<evidence type="ECO:0000313" key="2">
    <source>
        <dbReference type="EMBL" id="SSX04588.1"/>
    </source>
</evidence>
<dbReference type="VEuPathDB" id="VectorBase:CSON011757"/>
<evidence type="ECO:0000313" key="3">
    <source>
        <dbReference type="EMBL" id="SSX24951.1"/>
    </source>
</evidence>
<evidence type="ECO:0000256" key="1">
    <source>
        <dbReference type="SAM" id="MobiDB-lite"/>
    </source>
</evidence>
<reference evidence="2" key="1">
    <citation type="submission" date="2018-04" db="EMBL/GenBank/DDBJ databases">
        <authorList>
            <person name="Go L.Y."/>
            <person name="Mitchell J.A."/>
        </authorList>
    </citation>
    <scope>NUCLEOTIDE SEQUENCE</scope>
    <source>
        <tissue evidence="2">Whole organism</tissue>
    </source>
</reference>
<dbReference type="AlphaFoldDB" id="A0A336KKZ3"/>
<dbReference type="OMA" id="PFVNNMQ"/>
<reference evidence="3" key="2">
    <citation type="submission" date="2018-07" db="EMBL/GenBank/DDBJ databases">
        <authorList>
            <person name="Quirk P.G."/>
            <person name="Krulwich T.A."/>
        </authorList>
    </citation>
    <scope>NUCLEOTIDE SEQUENCE</scope>
</reference>
<accession>A0A336KKZ3</accession>
<dbReference type="EMBL" id="UFQS01000524">
    <property type="protein sequence ID" value="SSX04588.1"/>
    <property type="molecule type" value="Genomic_DNA"/>
</dbReference>
<feature type="compositionally biased region" description="Polar residues" evidence="1">
    <location>
        <begin position="230"/>
        <end position="239"/>
    </location>
</feature>
<sequence length="472" mass="53052">MTMTACYRNFEFQQISQGVAHSHQLVANHQKQPQKDFSVPLHVDCSVEYELPNQAKPPAGTRIEPLLMIHPCYFRKMESQRRSPFINNMPNQQSSHISTSNTISSNSIDSSSTTRNHRQLSSSRQHSQIVQSTPQHHNHLQNNNNIQLPSSTGTSSITSSRIRPSVHQQQLNLQQQIDEYVQRHIVQMSVPPSVTYSSMSNSRKNSQNNSQSSSSNNNNNSHFQVQQSQRSSSTWDPYTISNLGHHKSIQHQQQKLMQCNAKQASHISNTMIEAGGLICTGRWYDTIEKTSSMAAIPRDFQSGPECIPNIESNISNQTTNSYRNSVGKRDAMLSAGCNIYGSESTAAEITLATSLWKPEKVSIGREYQFEPNNNLHKNVLHSKSSSSINNNVVSSSIISNNQNNYNFNNHNSLSTHTSQDQRHLLSGKYKQYLRSQRMHPYSILPSMTTAGTAFPQLGQTPGMFQQVSCFNV</sequence>
<proteinExistence type="predicted"/>